<keyword evidence="2" id="KW-1133">Transmembrane helix</keyword>
<feature type="transmembrane region" description="Helical" evidence="2">
    <location>
        <begin position="15"/>
        <end position="36"/>
    </location>
</feature>
<dbReference type="InterPro" id="IPR013083">
    <property type="entry name" value="Znf_RING/FYVE/PHD"/>
</dbReference>
<name>A0ABQ9FLI2_TEGGR</name>
<dbReference type="Pfam" id="PF13920">
    <property type="entry name" value="zf-C3HC4_3"/>
    <property type="match status" value="1"/>
</dbReference>
<proteinExistence type="predicted"/>
<dbReference type="Proteomes" id="UP001217089">
    <property type="component" value="Unassembled WGS sequence"/>
</dbReference>
<evidence type="ECO:0000256" key="1">
    <source>
        <dbReference type="SAM" id="Coils"/>
    </source>
</evidence>
<protein>
    <recommendedName>
        <fullName evidence="5">RING-type domain-containing protein</fullName>
    </recommendedName>
</protein>
<evidence type="ECO:0000256" key="2">
    <source>
        <dbReference type="SAM" id="Phobius"/>
    </source>
</evidence>
<keyword evidence="2" id="KW-0472">Membrane</keyword>
<organism evidence="3 4">
    <name type="scientific">Tegillarca granosa</name>
    <name type="common">Malaysian cockle</name>
    <name type="synonym">Anadara granosa</name>
    <dbReference type="NCBI Taxonomy" id="220873"/>
    <lineage>
        <taxon>Eukaryota</taxon>
        <taxon>Metazoa</taxon>
        <taxon>Spiralia</taxon>
        <taxon>Lophotrochozoa</taxon>
        <taxon>Mollusca</taxon>
        <taxon>Bivalvia</taxon>
        <taxon>Autobranchia</taxon>
        <taxon>Pteriomorphia</taxon>
        <taxon>Arcoida</taxon>
        <taxon>Arcoidea</taxon>
        <taxon>Arcidae</taxon>
        <taxon>Tegillarca</taxon>
    </lineage>
</organism>
<evidence type="ECO:0000313" key="4">
    <source>
        <dbReference type="Proteomes" id="UP001217089"/>
    </source>
</evidence>
<keyword evidence="4" id="KW-1185">Reference proteome</keyword>
<sequence length="370" mass="42726">MLEESLGKMIDISPVHLITALIMLTSLVFLGLALNLRTGLYQVFIRFLPLGRIKRFIAKFNEVAMVTLRSITTYNAGWPTFLLVVPTIMKWSCYCLGLSQVREKQIQVQQGQVLQDDGGNKEDEIDLDYEKQMSYVKAAFQKYPNLTNDELCHALKYLKSQGLFDKRNVVDLCHAINHIKVNGQVQRQVTCTSFDNEPTFQQNGHSRQELVEILVASNKYNRRDVEDVMNRYHEQHGQMPTMEQFVEFHGSLKADLEAKLDTEKRKLETEKRKLDSKDRTIEDNQRTIEDKDRTIEDKDRTIEDKNREIGRLEKRLICKICMDNEMSIVCLPCGHLYCCSSDGCRNDLTTRGKCHICNQVVTGQIQTHLA</sequence>
<reference evidence="3 4" key="1">
    <citation type="submission" date="2022-12" db="EMBL/GenBank/DDBJ databases">
        <title>Chromosome-level genome of Tegillarca granosa.</title>
        <authorList>
            <person name="Kim J."/>
        </authorList>
    </citation>
    <scope>NUCLEOTIDE SEQUENCE [LARGE SCALE GENOMIC DNA]</scope>
    <source>
        <strain evidence="3">Teg-2019</strain>
        <tissue evidence="3">Adductor muscle</tissue>
    </source>
</reference>
<dbReference type="SUPFAM" id="SSF57850">
    <property type="entry name" value="RING/U-box"/>
    <property type="match status" value="1"/>
</dbReference>
<accession>A0ABQ9FLI2</accession>
<dbReference type="Gene3D" id="3.30.40.10">
    <property type="entry name" value="Zinc/RING finger domain, C3HC4 (zinc finger)"/>
    <property type="match status" value="1"/>
</dbReference>
<evidence type="ECO:0008006" key="5">
    <source>
        <dbReference type="Google" id="ProtNLM"/>
    </source>
</evidence>
<dbReference type="EMBL" id="JARBDR010000214">
    <property type="protein sequence ID" value="KAJ8318128.1"/>
    <property type="molecule type" value="Genomic_DNA"/>
</dbReference>
<evidence type="ECO:0000313" key="3">
    <source>
        <dbReference type="EMBL" id="KAJ8318128.1"/>
    </source>
</evidence>
<keyword evidence="1" id="KW-0175">Coiled coil</keyword>
<keyword evidence="2" id="KW-0812">Transmembrane</keyword>
<gene>
    <name evidence="3" type="ORF">KUTeg_003219</name>
</gene>
<comment type="caution">
    <text evidence="3">The sequence shown here is derived from an EMBL/GenBank/DDBJ whole genome shotgun (WGS) entry which is preliminary data.</text>
</comment>
<feature type="coiled-coil region" evidence="1">
    <location>
        <begin position="253"/>
        <end position="315"/>
    </location>
</feature>